<protein>
    <submittedName>
        <fullName evidence="2">Predicted spermine/spermidine synthase</fullName>
    </submittedName>
</protein>
<dbReference type="OrthoDB" id="2016285at2759"/>
<dbReference type="EMBL" id="CCYD01002306">
    <property type="protein sequence ID" value="CEG46729.1"/>
    <property type="molecule type" value="Genomic_DNA"/>
</dbReference>
<feature type="signal peptide" evidence="1">
    <location>
        <begin position="1"/>
        <end position="20"/>
    </location>
</feature>
<dbReference type="GeneID" id="36398469"/>
<proteinExistence type="predicted"/>
<dbReference type="AlphaFoldDB" id="A0A0P1AY09"/>
<evidence type="ECO:0000313" key="2">
    <source>
        <dbReference type="EMBL" id="CEG46729.1"/>
    </source>
</evidence>
<keyword evidence="3" id="KW-1185">Reference proteome</keyword>
<reference evidence="3" key="1">
    <citation type="submission" date="2014-09" db="EMBL/GenBank/DDBJ databases">
        <authorList>
            <person name="Sharma Rahul"/>
            <person name="Thines Marco"/>
        </authorList>
    </citation>
    <scope>NUCLEOTIDE SEQUENCE [LARGE SCALE GENOMIC DNA]</scope>
</reference>
<dbReference type="Gene3D" id="3.40.50.150">
    <property type="entry name" value="Vaccinia Virus protein VP39"/>
    <property type="match status" value="1"/>
</dbReference>
<sequence>MVQVMVSLLLLLVTVHHVSTHLMPATDDQYDVLSRIDVDDSVVAVVRRNKILHLLYDETIIGAEFDDPMLRKQTTYPGFTIMQCSAYLDRKPSRALQIGLGIGSVPSFLRDMDIPTDVVEISEAVVIQAADYFQYEWCVLSDDEEDEKCPNGQTFVMDGLEFLNRKPKDLEIQTQEDTNPYDLFIVDVYTGWNPFAFLVREKILLIRKNWLTIDGVLVMNFVGFMHGPRAAAPKSIYRTLQSAFKHVKCFREMEDPNDPEAGNIVFYASDKHIDFALPSTGIYKDPPPNTFYSVVTNFPNWQIFTDLDSEVEVAIHQEVDDDKVRFVPNNDSYKTDEGPALRVLTEASHGQKDFHDIHVETQNHMRERVLSQFPLALWNELKQDNWSQRPLLRNHQQVCCQILFSHLAARQIAYATRHPPSASHLRMRLHHSLICFLEKPECTISKINRQQ</sequence>
<dbReference type="RefSeq" id="XP_024583098.1">
    <property type="nucleotide sequence ID" value="XM_024717617.1"/>
</dbReference>
<dbReference type="Proteomes" id="UP000054928">
    <property type="component" value="Unassembled WGS sequence"/>
</dbReference>
<name>A0A0P1AY09_PLAHL</name>
<evidence type="ECO:0000313" key="3">
    <source>
        <dbReference type="Proteomes" id="UP000054928"/>
    </source>
</evidence>
<dbReference type="SUPFAM" id="SSF53335">
    <property type="entry name" value="S-adenosyl-L-methionine-dependent methyltransferases"/>
    <property type="match status" value="1"/>
</dbReference>
<feature type="chain" id="PRO_5006059024" evidence="1">
    <location>
        <begin position="21"/>
        <end position="451"/>
    </location>
</feature>
<accession>A0A0P1AY09</accession>
<keyword evidence="1" id="KW-0732">Signal</keyword>
<dbReference type="InterPro" id="IPR029063">
    <property type="entry name" value="SAM-dependent_MTases_sf"/>
</dbReference>
<dbReference type="OMA" id="HSIMGAM"/>
<organism evidence="2 3">
    <name type="scientific">Plasmopara halstedii</name>
    <name type="common">Downy mildew of sunflower</name>
    <dbReference type="NCBI Taxonomy" id="4781"/>
    <lineage>
        <taxon>Eukaryota</taxon>
        <taxon>Sar</taxon>
        <taxon>Stramenopiles</taxon>
        <taxon>Oomycota</taxon>
        <taxon>Peronosporomycetes</taxon>
        <taxon>Peronosporales</taxon>
        <taxon>Peronosporaceae</taxon>
        <taxon>Plasmopara</taxon>
    </lineage>
</organism>
<evidence type="ECO:0000256" key="1">
    <source>
        <dbReference type="SAM" id="SignalP"/>
    </source>
</evidence>